<organism evidence="5 6">
    <name type="scientific">Romeriopsis navalis LEGE 11480</name>
    <dbReference type="NCBI Taxonomy" id="2777977"/>
    <lineage>
        <taxon>Bacteria</taxon>
        <taxon>Bacillati</taxon>
        <taxon>Cyanobacteriota</taxon>
        <taxon>Cyanophyceae</taxon>
        <taxon>Leptolyngbyales</taxon>
        <taxon>Leptolyngbyaceae</taxon>
        <taxon>Romeriopsis</taxon>
        <taxon>Romeriopsis navalis</taxon>
    </lineage>
</organism>
<sequence length="255" mass="27939">MPHPPSLATQNLTLRYGRKVAVENVNLTVPAGKITALIGPSGCGKTSFLNCLNRLVELTPQAKVTGQVLLGDVDIRSIPVVTLRRRVGMLFQQPNPFPLSIYENLAFPLREHGLRDKVAITGTIEASLRQVGLWDEICDRLKHPALALSGGQQQRLCLARALALKPQVILMDEPCSALDPLSSEIVESLMRDLRGEYTLLVVTHNLAQARRIADQTALFWAVDGVGKLVEMGDTEQIFDQPQDDLTAAYVTGRKG</sequence>
<dbReference type="CDD" id="cd03260">
    <property type="entry name" value="ABC_PstB_phosphate_transporter"/>
    <property type="match status" value="1"/>
</dbReference>
<dbReference type="PROSITE" id="PS00211">
    <property type="entry name" value="ABC_TRANSPORTER_1"/>
    <property type="match status" value="1"/>
</dbReference>
<evidence type="ECO:0000313" key="5">
    <source>
        <dbReference type="EMBL" id="MBE9028571.1"/>
    </source>
</evidence>
<reference evidence="5" key="1">
    <citation type="submission" date="2020-10" db="EMBL/GenBank/DDBJ databases">
        <authorList>
            <person name="Castelo-Branco R."/>
            <person name="Eusebio N."/>
            <person name="Adriana R."/>
            <person name="Vieira A."/>
            <person name="Brugerolle De Fraissinette N."/>
            <person name="Rezende De Castro R."/>
            <person name="Schneider M.P."/>
            <person name="Vasconcelos V."/>
            <person name="Leao P.N."/>
        </authorList>
    </citation>
    <scope>NUCLEOTIDE SEQUENCE</scope>
    <source>
        <strain evidence="5">LEGE 11480</strain>
    </source>
</reference>
<evidence type="ECO:0000256" key="2">
    <source>
        <dbReference type="ARBA" id="ARBA00022741"/>
    </source>
</evidence>
<dbReference type="GO" id="GO:0005315">
    <property type="term" value="F:phosphate transmembrane transporter activity"/>
    <property type="evidence" value="ECO:0007669"/>
    <property type="project" value="InterPro"/>
</dbReference>
<dbReference type="InterPro" id="IPR003439">
    <property type="entry name" value="ABC_transporter-like_ATP-bd"/>
</dbReference>
<dbReference type="PROSITE" id="PS50893">
    <property type="entry name" value="ABC_TRANSPORTER_2"/>
    <property type="match status" value="1"/>
</dbReference>
<name>A0A928VL18_9CYAN</name>
<dbReference type="Gene3D" id="3.40.50.300">
    <property type="entry name" value="P-loop containing nucleotide triphosphate hydrolases"/>
    <property type="match status" value="1"/>
</dbReference>
<evidence type="ECO:0000256" key="3">
    <source>
        <dbReference type="ARBA" id="ARBA00022840"/>
    </source>
</evidence>
<dbReference type="InterPro" id="IPR017871">
    <property type="entry name" value="ABC_transporter-like_CS"/>
</dbReference>
<dbReference type="Pfam" id="PF00005">
    <property type="entry name" value="ABC_tran"/>
    <property type="match status" value="1"/>
</dbReference>
<keyword evidence="6" id="KW-1185">Reference proteome</keyword>
<dbReference type="RefSeq" id="WP_264323395.1">
    <property type="nucleotide sequence ID" value="NZ_JADEXQ010000004.1"/>
</dbReference>
<keyword evidence="3 5" id="KW-0067">ATP-binding</keyword>
<dbReference type="PANTHER" id="PTHR43423">
    <property type="entry name" value="ABC TRANSPORTER I FAMILY MEMBER 17"/>
    <property type="match status" value="1"/>
</dbReference>
<comment type="caution">
    <text evidence="5">The sequence shown here is derived from an EMBL/GenBank/DDBJ whole genome shotgun (WGS) entry which is preliminary data.</text>
</comment>
<dbReference type="InterPro" id="IPR027417">
    <property type="entry name" value="P-loop_NTPase"/>
</dbReference>
<dbReference type="GO" id="GO:0016887">
    <property type="term" value="F:ATP hydrolysis activity"/>
    <property type="evidence" value="ECO:0007669"/>
    <property type="project" value="InterPro"/>
</dbReference>
<dbReference type="GO" id="GO:0005524">
    <property type="term" value="F:ATP binding"/>
    <property type="evidence" value="ECO:0007669"/>
    <property type="project" value="UniProtKB-KW"/>
</dbReference>
<dbReference type="GO" id="GO:0016020">
    <property type="term" value="C:membrane"/>
    <property type="evidence" value="ECO:0007669"/>
    <property type="project" value="InterPro"/>
</dbReference>
<dbReference type="InterPro" id="IPR005670">
    <property type="entry name" value="PstB-like"/>
</dbReference>
<keyword evidence="1" id="KW-0813">Transport</keyword>
<evidence type="ECO:0000259" key="4">
    <source>
        <dbReference type="PROSITE" id="PS50893"/>
    </source>
</evidence>
<dbReference type="SMART" id="SM00382">
    <property type="entry name" value="AAA"/>
    <property type="match status" value="1"/>
</dbReference>
<dbReference type="PANTHER" id="PTHR43423:SF1">
    <property type="entry name" value="ABC TRANSPORTER I FAMILY MEMBER 17"/>
    <property type="match status" value="1"/>
</dbReference>
<evidence type="ECO:0000256" key="1">
    <source>
        <dbReference type="ARBA" id="ARBA00022448"/>
    </source>
</evidence>
<evidence type="ECO:0000313" key="6">
    <source>
        <dbReference type="Proteomes" id="UP000625316"/>
    </source>
</evidence>
<dbReference type="Proteomes" id="UP000625316">
    <property type="component" value="Unassembled WGS sequence"/>
</dbReference>
<accession>A0A928VL18</accession>
<feature type="domain" description="ABC transporter" evidence="4">
    <location>
        <begin position="7"/>
        <end position="250"/>
    </location>
</feature>
<dbReference type="EMBL" id="JADEXQ010000004">
    <property type="protein sequence ID" value="MBE9028571.1"/>
    <property type="molecule type" value="Genomic_DNA"/>
</dbReference>
<gene>
    <name evidence="5" type="ORF">IQ266_02215</name>
</gene>
<dbReference type="GO" id="GO:0035435">
    <property type="term" value="P:phosphate ion transmembrane transport"/>
    <property type="evidence" value="ECO:0007669"/>
    <property type="project" value="InterPro"/>
</dbReference>
<dbReference type="AlphaFoldDB" id="A0A928VL18"/>
<protein>
    <submittedName>
        <fullName evidence="5">Phosphate ABC transporter ATP-binding protein</fullName>
    </submittedName>
</protein>
<dbReference type="InterPro" id="IPR003593">
    <property type="entry name" value="AAA+_ATPase"/>
</dbReference>
<proteinExistence type="predicted"/>
<keyword evidence="2" id="KW-0547">Nucleotide-binding</keyword>
<dbReference type="SUPFAM" id="SSF52540">
    <property type="entry name" value="P-loop containing nucleoside triphosphate hydrolases"/>
    <property type="match status" value="1"/>
</dbReference>